<comment type="caution">
    <text evidence="1">The sequence shown here is derived from an EMBL/GenBank/DDBJ whole genome shotgun (WGS) entry which is preliminary data.</text>
</comment>
<evidence type="ECO:0000313" key="2">
    <source>
        <dbReference type="Proteomes" id="UP000785679"/>
    </source>
</evidence>
<name>A0A8J8T4W5_HALGN</name>
<proteinExistence type="predicted"/>
<sequence length="163" mass="18797">MSLFYPIGGFDIMRLHYPSVDQLNEDFICGISEIKLFLRSPYLLLDIEIVLNPLQCSNQQCSALYCKTCLDNNEKQSGGVSKCKLCAKVYPGKQQREAAFMQPSKLILKMLDDYQIQCQHCKKPFPVQEHNLRKRALWYIARLNPSREPGEIHFDDPQLTIVA</sequence>
<gene>
    <name evidence="1" type="ORF">FGO68_gene14567</name>
</gene>
<reference evidence="1" key="1">
    <citation type="submission" date="2019-06" db="EMBL/GenBank/DDBJ databases">
        <authorList>
            <person name="Zheng W."/>
        </authorList>
    </citation>
    <scope>NUCLEOTIDE SEQUENCE</scope>
    <source>
        <strain evidence="1">QDHG01</strain>
    </source>
</reference>
<dbReference type="Proteomes" id="UP000785679">
    <property type="component" value="Unassembled WGS sequence"/>
</dbReference>
<organism evidence="1 2">
    <name type="scientific">Halteria grandinella</name>
    <dbReference type="NCBI Taxonomy" id="5974"/>
    <lineage>
        <taxon>Eukaryota</taxon>
        <taxon>Sar</taxon>
        <taxon>Alveolata</taxon>
        <taxon>Ciliophora</taxon>
        <taxon>Intramacronucleata</taxon>
        <taxon>Spirotrichea</taxon>
        <taxon>Stichotrichia</taxon>
        <taxon>Sporadotrichida</taxon>
        <taxon>Halteriidae</taxon>
        <taxon>Halteria</taxon>
    </lineage>
</organism>
<accession>A0A8J8T4W5</accession>
<keyword evidence="2" id="KW-1185">Reference proteome</keyword>
<dbReference type="AlphaFoldDB" id="A0A8J8T4W5"/>
<dbReference type="EMBL" id="RRYP01006033">
    <property type="protein sequence ID" value="TNV81528.1"/>
    <property type="molecule type" value="Genomic_DNA"/>
</dbReference>
<evidence type="ECO:0000313" key="1">
    <source>
        <dbReference type="EMBL" id="TNV81528.1"/>
    </source>
</evidence>
<protein>
    <submittedName>
        <fullName evidence="1">Uncharacterized protein</fullName>
    </submittedName>
</protein>